<dbReference type="PANTHER" id="PTHR43736">
    <property type="entry name" value="ADP-RIBOSE PYROPHOSPHATASE"/>
    <property type="match status" value="1"/>
</dbReference>
<evidence type="ECO:0000259" key="4">
    <source>
        <dbReference type="PROSITE" id="PS51462"/>
    </source>
</evidence>
<gene>
    <name evidence="5" type="ORF">SAMN05216174_106135</name>
</gene>
<dbReference type="Pfam" id="PF00293">
    <property type="entry name" value="NUDIX"/>
    <property type="match status" value="1"/>
</dbReference>
<dbReference type="AlphaFoldDB" id="A0A1G6R4C4"/>
<name>A0A1G6R4C4_9PSEU</name>
<evidence type="ECO:0000256" key="1">
    <source>
        <dbReference type="ARBA" id="ARBA00005582"/>
    </source>
</evidence>
<dbReference type="SUPFAM" id="SSF55811">
    <property type="entry name" value="Nudix"/>
    <property type="match status" value="1"/>
</dbReference>
<keyword evidence="6" id="KW-1185">Reference proteome</keyword>
<reference evidence="6" key="1">
    <citation type="submission" date="2016-10" db="EMBL/GenBank/DDBJ databases">
        <authorList>
            <person name="Varghese N."/>
            <person name="Submissions S."/>
        </authorList>
    </citation>
    <scope>NUCLEOTIDE SEQUENCE [LARGE SCALE GENOMIC DNA]</scope>
    <source>
        <strain evidence="6">IBRC-M 10403</strain>
    </source>
</reference>
<dbReference type="OrthoDB" id="9804442at2"/>
<dbReference type="GO" id="GO:0016787">
    <property type="term" value="F:hydrolase activity"/>
    <property type="evidence" value="ECO:0007669"/>
    <property type="project" value="UniProtKB-KW"/>
</dbReference>
<accession>A0A1G6R4C4</accession>
<dbReference type="InterPro" id="IPR020476">
    <property type="entry name" value="Nudix_hydrolase"/>
</dbReference>
<dbReference type="CDD" id="cd04673">
    <property type="entry name" value="NUDIX_ADPRase"/>
    <property type="match status" value="1"/>
</dbReference>
<evidence type="ECO:0000256" key="2">
    <source>
        <dbReference type="ARBA" id="ARBA00022801"/>
    </source>
</evidence>
<dbReference type="Proteomes" id="UP000199501">
    <property type="component" value="Unassembled WGS sequence"/>
</dbReference>
<dbReference type="PROSITE" id="PS51462">
    <property type="entry name" value="NUDIX"/>
    <property type="match status" value="1"/>
</dbReference>
<sequence>MRSVTDVPQLLYVLVWASDIRKIRCVGGIVRDSTGRVLLVRRARDPGRGLWSLPGGKVERGETDPEAVVREIREETGLTVAVGDLVGTVERPGPRGVFEIHDYACTVTDGDLVAGDDALEARWADLAIFTTLERANALVEALFQTLETWGALPR</sequence>
<keyword evidence="2 3" id="KW-0378">Hydrolase</keyword>
<dbReference type="InterPro" id="IPR000086">
    <property type="entry name" value="NUDIX_hydrolase_dom"/>
</dbReference>
<dbReference type="InterPro" id="IPR020084">
    <property type="entry name" value="NUDIX_hydrolase_CS"/>
</dbReference>
<organism evidence="5 6">
    <name type="scientific">Actinokineospora iranica</name>
    <dbReference type="NCBI Taxonomy" id="1271860"/>
    <lineage>
        <taxon>Bacteria</taxon>
        <taxon>Bacillati</taxon>
        <taxon>Actinomycetota</taxon>
        <taxon>Actinomycetes</taxon>
        <taxon>Pseudonocardiales</taxon>
        <taxon>Pseudonocardiaceae</taxon>
        <taxon>Actinokineospora</taxon>
    </lineage>
</organism>
<dbReference type="PRINTS" id="PR00502">
    <property type="entry name" value="NUDIXFAMILY"/>
</dbReference>
<dbReference type="PANTHER" id="PTHR43736:SF1">
    <property type="entry name" value="DIHYDRONEOPTERIN TRIPHOSPHATE DIPHOSPHATASE"/>
    <property type="match status" value="1"/>
</dbReference>
<evidence type="ECO:0000313" key="6">
    <source>
        <dbReference type="Proteomes" id="UP000199501"/>
    </source>
</evidence>
<proteinExistence type="inferred from homology"/>
<evidence type="ECO:0000256" key="3">
    <source>
        <dbReference type="RuleBase" id="RU003476"/>
    </source>
</evidence>
<dbReference type="Gene3D" id="3.90.79.10">
    <property type="entry name" value="Nucleoside Triphosphate Pyrophosphohydrolase"/>
    <property type="match status" value="1"/>
</dbReference>
<feature type="domain" description="Nudix hydrolase" evidence="4">
    <location>
        <begin position="21"/>
        <end position="146"/>
    </location>
</feature>
<evidence type="ECO:0000313" key="5">
    <source>
        <dbReference type="EMBL" id="SDC99378.1"/>
    </source>
</evidence>
<dbReference type="EMBL" id="FMZZ01000006">
    <property type="protein sequence ID" value="SDC99378.1"/>
    <property type="molecule type" value="Genomic_DNA"/>
</dbReference>
<dbReference type="PROSITE" id="PS00893">
    <property type="entry name" value="NUDIX_BOX"/>
    <property type="match status" value="1"/>
</dbReference>
<dbReference type="STRING" id="1271860.SAMN05216174_106135"/>
<dbReference type="InterPro" id="IPR015797">
    <property type="entry name" value="NUDIX_hydrolase-like_dom_sf"/>
</dbReference>
<protein>
    <submittedName>
        <fullName evidence="5">Mutator mutT protein</fullName>
    </submittedName>
</protein>
<dbReference type="RefSeq" id="WP_091450547.1">
    <property type="nucleotide sequence ID" value="NZ_FMZZ01000006.1"/>
</dbReference>
<comment type="similarity">
    <text evidence="1 3">Belongs to the Nudix hydrolase family.</text>
</comment>